<evidence type="ECO:0000256" key="1">
    <source>
        <dbReference type="ARBA" id="ARBA00004167"/>
    </source>
</evidence>
<dbReference type="SUPFAM" id="SSF49313">
    <property type="entry name" value="Cadherin-like"/>
    <property type="match status" value="3"/>
</dbReference>
<evidence type="ECO:0000256" key="6">
    <source>
        <dbReference type="SAM" id="Phobius"/>
    </source>
</evidence>
<dbReference type="Gene3D" id="2.60.40.60">
    <property type="entry name" value="Cadherins"/>
    <property type="match status" value="3"/>
</dbReference>
<dbReference type="CDD" id="cd11304">
    <property type="entry name" value="Cadherin_repeat"/>
    <property type="match status" value="2"/>
</dbReference>
<feature type="chain" id="PRO_5018107305" description="Cadherin domain-containing protein" evidence="7">
    <location>
        <begin position="24"/>
        <end position="788"/>
    </location>
</feature>
<dbReference type="GO" id="GO:0007156">
    <property type="term" value="P:homophilic cell adhesion via plasma membrane adhesion molecules"/>
    <property type="evidence" value="ECO:0007669"/>
    <property type="project" value="InterPro"/>
</dbReference>
<comment type="subcellular location">
    <subcellularLocation>
        <location evidence="1">Membrane</location>
        <topology evidence="1">Single-pass membrane protein</topology>
    </subcellularLocation>
</comment>
<evidence type="ECO:0000256" key="5">
    <source>
        <dbReference type="SAM" id="MobiDB-lite"/>
    </source>
</evidence>
<organism evidence="9 10">
    <name type="scientific">Bathymodiolus thermophilus thioautotrophic gill symbiont</name>
    <dbReference type="NCBI Taxonomy" id="2360"/>
    <lineage>
        <taxon>Bacteria</taxon>
        <taxon>Pseudomonadati</taxon>
        <taxon>Pseudomonadota</taxon>
        <taxon>Gammaproteobacteria</taxon>
        <taxon>sulfur-oxidizing symbionts</taxon>
    </lineage>
</organism>
<evidence type="ECO:0000256" key="2">
    <source>
        <dbReference type="ARBA" id="ARBA00022692"/>
    </source>
</evidence>
<evidence type="ECO:0000313" key="9">
    <source>
        <dbReference type="EMBL" id="AYQ56901.1"/>
    </source>
</evidence>
<feature type="domain" description="Cadherin" evidence="8">
    <location>
        <begin position="162"/>
        <end position="270"/>
    </location>
</feature>
<keyword evidence="2 6" id="KW-0812">Transmembrane</keyword>
<dbReference type="RefSeq" id="WP_164707632.1">
    <property type="nucleotide sequence ID" value="NZ_CP024634.1"/>
</dbReference>
<feature type="signal peptide" evidence="7">
    <location>
        <begin position="1"/>
        <end position="23"/>
    </location>
</feature>
<reference evidence="9 10" key="1">
    <citation type="submission" date="2017-11" db="EMBL/GenBank/DDBJ databases">
        <title>Genome sequence of the bacterial symbiont EPR9N from a vent mussel Bathymodiolus thermophilus.</title>
        <authorList>
            <person name="Won Y.-J."/>
        </authorList>
    </citation>
    <scope>NUCLEOTIDE SEQUENCE [LARGE SCALE GENOMIC DNA]</scope>
    <source>
        <strain evidence="9 10">EPR9N</strain>
    </source>
</reference>
<dbReference type="Proteomes" id="UP000278334">
    <property type="component" value="Chromosome"/>
</dbReference>
<proteinExistence type="predicted"/>
<dbReference type="InterPro" id="IPR002126">
    <property type="entry name" value="Cadherin-like_dom"/>
</dbReference>
<keyword evidence="7" id="KW-0732">Signal</keyword>
<dbReference type="InterPro" id="IPR050174">
    <property type="entry name" value="Protocadherin/Cadherin-CA"/>
</dbReference>
<dbReference type="AlphaFoldDB" id="A0A3G3IM84"/>
<dbReference type="NCBIfam" id="NF033191">
    <property type="entry name" value="JDVT-CTERM"/>
    <property type="match status" value="1"/>
</dbReference>
<dbReference type="InterPro" id="IPR015919">
    <property type="entry name" value="Cadherin-like_sf"/>
</dbReference>
<dbReference type="PANTHER" id="PTHR24028:SF328">
    <property type="entry name" value="CADHERIN-3"/>
    <property type="match status" value="1"/>
</dbReference>
<gene>
    <name evidence="9" type="ORF">MS2017_1202</name>
</gene>
<evidence type="ECO:0000256" key="7">
    <source>
        <dbReference type="SAM" id="SignalP"/>
    </source>
</evidence>
<feature type="domain" description="Cadherin" evidence="8">
    <location>
        <begin position="278"/>
        <end position="365"/>
    </location>
</feature>
<dbReference type="PANTHER" id="PTHR24028">
    <property type="entry name" value="CADHERIN-87A"/>
    <property type="match status" value="1"/>
</dbReference>
<dbReference type="PRINTS" id="PR00205">
    <property type="entry name" value="CADHERIN"/>
</dbReference>
<dbReference type="GO" id="GO:0005509">
    <property type="term" value="F:calcium ion binding"/>
    <property type="evidence" value="ECO:0007669"/>
    <property type="project" value="InterPro"/>
</dbReference>
<feature type="transmembrane region" description="Helical" evidence="6">
    <location>
        <begin position="762"/>
        <end position="780"/>
    </location>
</feature>
<name>A0A3G3IM84_9GAMM</name>
<feature type="region of interest" description="Disordered" evidence="5">
    <location>
        <begin position="552"/>
        <end position="593"/>
    </location>
</feature>
<protein>
    <recommendedName>
        <fullName evidence="8">Cadherin domain-containing protein</fullName>
    </recommendedName>
</protein>
<evidence type="ECO:0000259" key="8">
    <source>
        <dbReference type="PROSITE" id="PS50268"/>
    </source>
</evidence>
<dbReference type="GO" id="GO:0005886">
    <property type="term" value="C:plasma membrane"/>
    <property type="evidence" value="ECO:0007669"/>
    <property type="project" value="TreeGrafter"/>
</dbReference>
<evidence type="ECO:0000256" key="3">
    <source>
        <dbReference type="ARBA" id="ARBA00022989"/>
    </source>
</evidence>
<keyword evidence="6" id="KW-0472">Membrane</keyword>
<evidence type="ECO:0000313" key="10">
    <source>
        <dbReference type="Proteomes" id="UP000278334"/>
    </source>
</evidence>
<dbReference type="PROSITE" id="PS50268">
    <property type="entry name" value="CADHERIN_2"/>
    <property type="match status" value="2"/>
</dbReference>
<sequence length="788" mass="85035" precursor="true">MNTFNRFIVSSFCLLVLSAQTLALDFTQATKDTTYILSDTQHTIRVRVDNYAVVINKNNLFFDENNNQIDSRDFDNKSGVDTSTSLPFNVGNYKSTEVSHKIWDLTLHPITITAIKEQGGKRFTIKTYYRSTGTVRSLFYGASINDAPSPFMPQRTINLCWESCPVSATLTITSINTFPANEKAASTTHTLTANDPAATFSITEDTSSFFSLSGTRNNTLTFNGTNTDYESTTKSYTVKVKATTGDGNDKNTIQTITVTLNDLNDETPTAITLTGDRTIAENTSTGAELGTLSTTDADANDTFTYTSSNAKFTIDNDKLKLNATLDYENANSLNTTITVTDGNNHTFDKIFNFTVGNIDDTAPTNILLSNVNLIKDQPANTLVGTLSASDVDTNTPLTFTVNDTTNFKIVNGNELRTNKSITTALGNTININITASDNTNDSAPQPFTIAITTTYIAAPVISQFSVTQGENKGPLISKDGGEVTVRASAGTGTYTWSSADFSNTSTSKTFVFNPQSANIGTRTITLKVTAGDFSSERVLKLKLVDTYPNGRIDTNGNGISDSKESGNSDNELPAGTNKKITSPGSTRILPGIMGEDSGQLTLDQLKQYRVANHLSDYTKDTLATGDIYDYIVEGLRATGDSTQVIIQLATPIPANAVLRQYSLATGWRNFVVDNNNSIQSKTNTSNICTSTDSTWQTGLITGATCLKLTLKDGGENDADDNHANGVVESTISIATPVVGGNDDSSSNSSSGGGCVYNPSAPARFDTVFILLMTLSAYYLIRRRRRFSH</sequence>
<keyword evidence="3 6" id="KW-1133">Transmembrane helix</keyword>
<accession>A0A3G3IM84</accession>
<keyword evidence="4" id="KW-0325">Glycoprotein</keyword>
<dbReference type="EMBL" id="CP024634">
    <property type="protein sequence ID" value="AYQ56901.1"/>
    <property type="molecule type" value="Genomic_DNA"/>
</dbReference>
<evidence type="ECO:0000256" key="4">
    <source>
        <dbReference type="ARBA" id="ARBA00023180"/>
    </source>
</evidence>
<dbReference type="KEGG" id="bthg:MS2017_1202"/>
<dbReference type="SMART" id="SM00112">
    <property type="entry name" value="CA"/>
    <property type="match status" value="3"/>
</dbReference>